<dbReference type="Gene3D" id="2.60.40.1320">
    <property type="entry name" value="SRS domain"/>
    <property type="match status" value="5"/>
</dbReference>
<dbReference type="AlphaFoldDB" id="A0A086KG14"/>
<feature type="domain" description="SRS" evidence="1">
    <location>
        <begin position="551"/>
        <end position="642"/>
    </location>
</feature>
<sequence>MNRLRHLRRYARFMAAHALAAFIVRFVMRYACSYGVSTCHRGGTTIFVPTSTATRAAEFRCGFGVPRLKPPVELKSVFSSRECNTTVSLRSQLPGASLVAAGDDNGPFYIFKINEWPAEDAPKAVYYQCAPLSADGPPCTVKIGINRPPRQSSEISDEPVAELRQTYTAIPTCSENGTSVSVHVSSRTRKGYFRCGTELPLLDPPVSEELVYTTRSCRAAVPLAVQVPTMACAYNQPQNLYILALKQLPAENKTVYYKCVDSGSSAACKVVVHIPPSMRPQSPRGHLPSHIGVCDESGTTTTVDLSRKTKRAQFGCGGGMFLLDPPLMSGNIYMTRSCSKPVPLRSQVSGSLLMSPSGGNFYALALKSLPLDRPRTLYYRCMSPGRGESCTVAINVPTDPTANQNAVQYRGVPVCSNNGATIVSHVSPETKTAQFKCDPAFFELYPPLESGQAYPSRACVAPAPLGDLVSGSLSESAGGHNLYTLRLDGLPVRGTKDVYFKCMAPDGRGSCKVHIKIPRRASFGKVLEQPSIHVCYPGPDASIQIRASAYSSFYLRCAAGLAYSPSEETEVYDNSDGACRTSVSLDRHVKGAELTRVPQVRRTGSTFLFSVEQLPEEQKNLCYLCGSNSNLRTEECRILITVPSRNTAQVRTREPPTPPSSQATEKRLDRVIAIMTLLSIGIFSF</sequence>
<dbReference type="OrthoDB" id="328857at2759"/>
<dbReference type="EMBL" id="AHZU02000529">
    <property type="protein sequence ID" value="KFG43332.1"/>
    <property type="molecule type" value="Genomic_DNA"/>
</dbReference>
<comment type="caution">
    <text evidence="2">The sequence shown here is derived from an EMBL/GenBank/DDBJ whole genome shotgun (WGS) entry which is preliminary data.</text>
</comment>
<proteinExistence type="predicted"/>
<dbReference type="GO" id="GO:0016020">
    <property type="term" value="C:membrane"/>
    <property type="evidence" value="ECO:0007669"/>
    <property type="project" value="InterPro"/>
</dbReference>
<protein>
    <submittedName>
        <fullName evidence="2">SAG-related sequence SRS32</fullName>
    </submittedName>
</protein>
<name>A0A086KG14_TOXGO</name>
<evidence type="ECO:0000313" key="2">
    <source>
        <dbReference type="EMBL" id="KFG43332.1"/>
    </source>
</evidence>
<evidence type="ECO:0000313" key="3">
    <source>
        <dbReference type="Proteomes" id="UP000028837"/>
    </source>
</evidence>
<dbReference type="Pfam" id="PF04092">
    <property type="entry name" value="SAG"/>
    <property type="match status" value="1"/>
</dbReference>
<gene>
    <name evidence="2" type="ORF">TGDOM2_271980</name>
</gene>
<accession>A0A086KG14</accession>
<dbReference type="InterPro" id="IPR007226">
    <property type="entry name" value="SRS_dom"/>
</dbReference>
<dbReference type="InterPro" id="IPR036755">
    <property type="entry name" value="SRS_dom_sf"/>
</dbReference>
<dbReference type="VEuPathDB" id="ToxoDB:TGDOM2_271980"/>
<reference evidence="2 3" key="1">
    <citation type="submission" date="2014-02" db="EMBL/GenBank/DDBJ databases">
        <authorList>
            <person name="Sibley D."/>
            <person name="Venepally P."/>
            <person name="Karamycheva S."/>
            <person name="Hadjithomas M."/>
            <person name="Khan A."/>
            <person name="Brunk B."/>
            <person name="Roos D."/>
            <person name="Caler E."/>
            <person name="Lorenzi H."/>
        </authorList>
    </citation>
    <scope>NUCLEOTIDE SEQUENCE [LARGE SCALE GENOMIC DNA]</scope>
    <source>
        <strain evidence="2 3">GAB2-2007-GAL-DOM2</strain>
    </source>
</reference>
<dbReference type="Proteomes" id="UP000028837">
    <property type="component" value="Unassembled WGS sequence"/>
</dbReference>
<dbReference type="SUPFAM" id="SSF74877">
    <property type="entry name" value="Major surface antigen p30, SAG1"/>
    <property type="match status" value="1"/>
</dbReference>
<evidence type="ECO:0000259" key="1">
    <source>
        <dbReference type="Pfam" id="PF04092"/>
    </source>
</evidence>
<organism evidence="2 3">
    <name type="scientific">Toxoplasma gondii GAB2-2007-GAL-DOM2</name>
    <dbReference type="NCBI Taxonomy" id="1130820"/>
    <lineage>
        <taxon>Eukaryota</taxon>
        <taxon>Sar</taxon>
        <taxon>Alveolata</taxon>
        <taxon>Apicomplexa</taxon>
        <taxon>Conoidasida</taxon>
        <taxon>Coccidia</taxon>
        <taxon>Eucoccidiorida</taxon>
        <taxon>Eimeriorina</taxon>
        <taxon>Sarcocystidae</taxon>
        <taxon>Toxoplasma</taxon>
    </lineage>
</organism>